<dbReference type="GO" id="GO:0016740">
    <property type="term" value="F:transferase activity"/>
    <property type="evidence" value="ECO:0007669"/>
    <property type="project" value="UniProtKB-KW"/>
</dbReference>
<evidence type="ECO:0000256" key="3">
    <source>
        <dbReference type="PIRSR" id="PIRSR620019-2"/>
    </source>
</evidence>
<protein>
    <submittedName>
        <fullName evidence="5">Serine acetyltransferase</fullName>
    </submittedName>
</protein>
<feature type="domain" description="PglD N-terminal" evidence="4">
    <location>
        <begin position="6"/>
        <end position="82"/>
    </location>
</feature>
<evidence type="ECO:0000313" key="5">
    <source>
        <dbReference type="EMBL" id="BBO19574.1"/>
    </source>
</evidence>
<feature type="site" description="Increases basicity of active site His" evidence="2">
    <location>
        <position position="140"/>
    </location>
</feature>
<keyword evidence="5" id="KW-0808">Transferase</keyword>
<dbReference type="CDD" id="cd03360">
    <property type="entry name" value="LbH_AT_putative"/>
    <property type="match status" value="1"/>
</dbReference>
<evidence type="ECO:0000256" key="2">
    <source>
        <dbReference type="PIRSR" id="PIRSR620019-1"/>
    </source>
</evidence>
<comment type="similarity">
    <text evidence="1">Belongs to the transferase hexapeptide repeat family.</text>
</comment>
<accession>A0A809S8F8</accession>
<evidence type="ECO:0000256" key="1">
    <source>
        <dbReference type="ARBA" id="ARBA00007274"/>
    </source>
</evidence>
<evidence type="ECO:0000259" key="4">
    <source>
        <dbReference type="Pfam" id="PF17836"/>
    </source>
</evidence>
<dbReference type="InterPro" id="IPR011004">
    <property type="entry name" value="Trimer_LpxA-like_sf"/>
</dbReference>
<feature type="binding site" evidence="3">
    <location>
        <position position="72"/>
    </location>
    <ligand>
        <name>substrate</name>
    </ligand>
</feature>
<dbReference type="InterPro" id="IPR020019">
    <property type="entry name" value="AcTrfase_PglD-like"/>
</dbReference>
<dbReference type="Gene3D" id="2.160.10.10">
    <property type="entry name" value="Hexapeptide repeat proteins"/>
    <property type="match status" value="1"/>
</dbReference>
<proteinExistence type="inferred from homology"/>
<sequence>MSLMRKIAVFGAGGHGKVVVDAIERNDGLAVACVVDDNPQPGSAVLGHAVVGGREALLARRGEIDGVIVAIGDNRTRMEVAGWLEAQGFSLQRVVHPMAVVAPSATIGAGVLIMPGAVVNAEARIGANAIINTGAVVEHDCEVGGAVHVAPGAVLCGGACVGACAFVGAGAVVLPGVKVGSAQLVKAGTVAARNVEKDN</sequence>
<dbReference type="SUPFAM" id="SSF51161">
    <property type="entry name" value="Trimeric LpxA-like enzymes"/>
    <property type="match status" value="1"/>
</dbReference>
<dbReference type="AlphaFoldDB" id="A0A809S8F8"/>
<name>A0A809S8F8_9PROT</name>
<feature type="binding site" evidence="3">
    <location>
        <position position="148"/>
    </location>
    <ligand>
        <name>acetyl-CoA</name>
        <dbReference type="ChEBI" id="CHEBI:57288"/>
    </ligand>
</feature>
<dbReference type="NCBIfam" id="TIGR03570">
    <property type="entry name" value="NeuD_NnaD"/>
    <property type="match status" value="1"/>
</dbReference>
<evidence type="ECO:0000313" key="6">
    <source>
        <dbReference type="Proteomes" id="UP000662914"/>
    </source>
</evidence>
<gene>
    <name evidence="5" type="ORF">DSYM_02730</name>
</gene>
<organism evidence="5 6">
    <name type="scientific">Candidatus Desulfobacillus denitrificans</name>
    <dbReference type="NCBI Taxonomy" id="2608985"/>
    <lineage>
        <taxon>Bacteria</taxon>
        <taxon>Pseudomonadati</taxon>
        <taxon>Pseudomonadota</taxon>
        <taxon>Betaproteobacteria</taxon>
        <taxon>Candidatus Desulfobacillus</taxon>
    </lineage>
</organism>
<dbReference type="PANTHER" id="PTHR43300:SF7">
    <property type="entry name" value="UDP-N-ACETYLBACILLOSAMINE N-ACETYLTRANSFERASE"/>
    <property type="match status" value="1"/>
</dbReference>
<dbReference type="Proteomes" id="UP000662914">
    <property type="component" value="Chromosome"/>
</dbReference>
<dbReference type="InterPro" id="IPR050179">
    <property type="entry name" value="Trans_hexapeptide_repeat"/>
</dbReference>
<dbReference type="InterPro" id="IPR041561">
    <property type="entry name" value="PglD_N"/>
</dbReference>
<dbReference type="Pfam" id="PF17836">
    <property type="entry name" value="PglD_N"/>
    <property type="match status" value="1"/>
</dbReference>
<dbReference type="PANTHER" id="PTHR43300">
    <property type="entry name" value="ACETYLTRANSFERASE"/>
    <property type="match status" value="1"/>
</dbReference>
<dbReference type="EMBL" id="AP021857">
    <property type="protein sequence ID" value="BBO19574.1"/>
    <property type="molecule type" value="Genomic_DNA"/>
</dbReference>
<reference evidence="5" key="1">
    <citation type="journal article" name="DNA Res.">
        <title>The physiological potential of anammox bacteria as revealed by their core genome structure.</title>
        <authorList>
            <person name="Okubo T."/>
            <person name="Toyoda A."/>
            <person name="Fukuhara K."/>
            <person name="Uchiyama I."/>
            <person name="Harigaya Y."/>
            <person name="Kuroiwa M."/>
            <person name="Suzuki T."/>
            <person name="Murakami Y."/>
            <person name="Suwa Y."/>
            <person name="Takami H."/>
        </authorList>
    </citation>
    <scope>NUCLEOTIDE SEQUENCE</scope>
    <source>
        <strain evidence="5">317325-3</strain>
    </source>
</reference>
<feature type="active site" description="Proton acceptor" evidence="2">
    <location>
        <position position="139"/>
    </location>
</feature>
<dbReference type="KEGG" id="ddz:DSYM_02730"/>
<dbReference type="Gene3D" id="3.40.50.20">
    <property type="match status" value="1"/>
</dbReference>